<dbReference type="Proteomes" id="UP000009235">
    <property type="component" value="Chromosome"/>
</dbReference>
<comment type="cofactor">
    <cofactor evidence="1">
        <name>pyridoxal 5'-phosphate</name>
        <dbReference type="ChEBI" id="CHEBI:597326"/>
    </cofactor>
</comment>
<evidence type="ECO:0000313" key="4">
    <source>
        <dbReference type="EMBL" id="AEF42599.1"/>
    </source>
</evidence>
<keyword evidence="5" id="KW-1185">Reference proteome</keyword>
<accession>F6EK58</accession>
<evidence type="ECO:0000259" key="3">
    <source>
        <dbReference type="Pfam" id="PF00291"/>
    </source>
</evidence>
<reference evidence="4 5" key="1">
    <citation type="journal article" date="2011" name="J. Bacteriol.">
        <title>Complete genome sequence of Amycolicicoccus subflavus DQS3-9A1T, an actinomycete isolated from crude oil-polluted soil.</title>
        <authorList>
            <person name="Cai M."/>
            <person name="Chen W.M."/>
            <person name="Nie Y."/>
            <person name="Chi C.Q."/>
            <person name="Wang Y.N."/>
            <person name="Tang Y.Q."/>
            <person name="Li G.Y."/>
            <person name="Wu X.L."/>
        </authorList>
    </citation>
    <scope>NUCLEOTIDE SEQUENCE [LARGE SCALE GENOMIC DNA]</scope>
    <source>
        <strain evidence="5">DSM 45089 / DQS3-9A1</strain>
    </source>
</reference>
<dbReference type="PROSITE" id="PS00901">
    <property type="entry name" value="CYS_SYNTHASE"/>
    <property type="match status" value="1"/>
</dbReference>
<evidence type="ECO:0000313" key="5">
    <source>
        <dbReference type="Proteomes" id="UP000009235"/>
    </source>
</evidence>
<feature type="domain" description="Tryptophan synthase beta chain-like PALP" evidence="3">
    <location>
        <begin position="12"/>
        <end position="300"/>
    </location>
</feature>
<dbReference type="InterPro" id="IPR050214">
    <property type="entry name" value="Cys_Synth/Cystath_Beta-Synth"/>
</dbReference>
<dbReference type="Gene3D" id="3.40.50.1100">
    <property type="match status" value="2"/>
</dbReference>
<dbReference type="GO" id="GO:0006535">
    <property type="term" value="P:cysteine biosynthetic process from serine"/>
    <property type="evidence" value="ECO:0007669"/>
    <property type="project" value="InterPro"/>
</dbReference>
<evidence type="ECO:0000256" key="1">
    <source>
        <dbReference type="ARBA" id="ARBA00001933"/>
    </source>
</evidence>
<dbReference type="InterPro" id="IPR001216">
    <property type="entry name" value="P-phosphate_BS"/>
</dbReference>
<dbReference type="GO" id="GO:0016765">
    <property type="term" value="F:transferase activity, transferring alkyl or aryl (other than methyl) groups"/>
    <property type="evidence" value="ECO:0007669"/>
    <property type="project" value="UniProtKB-ARBA"/>
</dbReference>
<gene>
    <name evidence="4" type="ordered locus">AS9A_4165</name>
</gene>
<dbReference type="KEGG" id="asd:AS9A_4165"/>
<dbReference type="SUPFAM" id="SSF53686">
    <property type="entry name" value="Tryptophan synthase beta subunit-like PLP-dependent enzymes"/>
    <property type="match status" value="1"/>
</dbReference>
<dbReference type="AlphaFoldDB" id="F6EK58"/>
<evidence type="ECO:0000256" key="2">
    <source>
        <dbReference type="ARBA" id="ARBA00022898"/>
    </source>
</evidence>
<dbReference type="HOGENOM" id="CLU_021018_1_0_11"/>
<dbReference type="InterPro" id="IPR036052">
    <property type="entry name" value="TrpB-like_PALP_sf"/>
</dbReference>
<name>F6EK58_HOYSD</name>
<dbReference type="OrthoDB" id="5176350at2"/>
<dbReference type="RefSeq" id="WP_013808948.1">
    <property type="nucleotide sequence ID" value="NC_015564.1"/>
</dbReference>
<dbReference type="CDD" id="cd01561">
    <property type="entry name" value="CBS_like"/>
    <property type="match status" value="1"/>
</dbReference>
<dbReference type="PANTHER" id="PTHR10314">
    <property type="entry name" value="CYSTATHIONINE BETA-SYNTHASE"/>
    <property type="match status" value="1"/>
</dbReference>
<protein>
    <submittedName>
        <fullName evidence="4">Cysteine synthase</fullName>
    </submittedName>
</protein>
<dbReference type="eggNOG" id="COG0031">
    <property type="taxonomic scope" value="Bacteria"/>
</dbReference>
<organism evidence="4 5">
    <name type="scientific">Hoyosella subflava (strain DSM 45089 / JCM 17490 / NBRC 109087 / DQS3-9A1)</name>
    <name type="common">Amycolicicoccus subflavus</name>
    <dbReference type="NCBI Taxonomy" id="443218"/>
    <lineage>
        <taxon>Bacteria</taxon>
        <taxon>Bacillati</taxon>
        <taxon>Actinomycetota</taxon>
        <taxon>Actinomycetes</taxon>
        <taxon>Mycobacteriales</taxon>
        <taxon>Hoyosellaceae</taxon>
        <taxon>Hoyosella</taxon>
    </lineage>
</organism>
<dbReference type="InterPro" id="IPR001926">
    <property type="entry name" value="TrpB-like_PALP"/>
</dbReference>
<dbReference type="EMBL" id="CP002786">
    <property type="protein sequence ID" value="AEF42599.1"/>
    <property type="molecule type" value="Genomic_DNA"/>
</dbReference>
<dbReference type="STRING" id="443218.AS9A_4165"/>
<keyword evidence="2" id="KW-0663">Pyridoxal phosphate</keyword>
<dbReference type="Pfam" id="PF00291">
    <property type="entry name" value="PALP"/>
    <property type="match status" value="1"/>
</dbReference>
<proteinExistence type="predicted"/>
<sequence>MANPTLAVASNISELVGRTPLVNLARLFPEASQTVLMKLEMFNPGFSAKDRTAASLVESAFGTGQLQRGGTVVESSSGNLGLALARSCLQREVRFICVADSRTNKATIAMMRALGADVRIVEIDQAGGSDLLAARLKEVRRIVGSIPGAVNLNQYENPANPQAHEFGTMAEIAEQANGRIDQLFVATSTTGTLTGCRNYIDKRGLKTRVTAVDSEGSALFGGSPHTRYLPGLGAGLETHLSTRARPDDVVRVSEADCVRGCRLLARREAIIAGASTGGVVAAVRSRLPGLDPSDTVVLIAHDGGMPYAGTVYDDAWVHEVLGLTREQAEGWL</sequence>